<evidence type="ECO:0000256" key="1">
    <source>
        <dbReference type="ARBA" id="ARBA00004651"/>
    </source>
</evidence>
<protein>
    <submittedName>
        <fullName evidence="15">G-protein coupled receptor 35 isoform X1</fullName>
    </submittedName>
</protein>
<evidence type="ECO:0000256" key="12">
    <source>
        <dbReference type="SAM" id="Phobius"/>
    </source>
</evidence>
<feature type="region of interest" description="Disordered" evidence="11">
    <location>
        <begin position="1"/>
        <end position="52"/>
    </location>
</feature>
<feature type="transmembrane region" description="Helical" evidence="12">
    <location>
        <begin position="177"/>
        <end position="196"/>
    </location>
</feature>
<dbReference type="GO" id="GO:0005886">
    <property type="term" value="C:plasma membrane"/>
    <property type="evidence" value="ECO:0007669"/>
    <property type="project" value="UniProtKB-SubCell"/>
</dbReference>
<feature type="domain" description="G-protein coupled receptors family 1 profile" evidence="13">
    <location>
        <begin position="121"/>
        <end position="361"/>
    </location>
</feature>
<feature type="transmembrane region" description="Helical" evidence="12">
    <location>
        <begin position="107"/>
        <end position="130"/>
    </location>
</feature>
<dbReference type="PRINTS" id="PR00237">
    <property type="entry name" value="GPCRRHODOPSN"/>
</dbReference>
<dbReference type="PROSITE" id="PS00237">
    <property type="entry name" value="G_PROTEIN_RECEP_F1_1"/>
    <property type="match status" value="1"/>
</dbReference>
<reference evidence="15" key="1">
    <citation type="submission" date="2025-08" db="UniProtKB">
        <authorList>
            <consortium name="RefSeq"/>
        </authorList>
    </citation>
    <scope>IDENTIFICATION</scope>
    <source>
        <tissue evidence="15">Leukocyte</tissue>
    </source>
</reference>
<accession>A0A8B7W398</accession>
<dbReference type="InterPro" id="IPR017452">
    <property type="entry name" value="GPCR_Rhodpsn_7TM"/>
</dbReference>
<dbReference type="Gene3D" id="1.20.1070.10">
    <property type="entry name" value="Rhodopsin 7-helix transmembrane proteins"/>
    <property type="match status" value="1"/>
</dbReference>
<dbReference type="KEGG" id="ccan:109698407"/>
<dbReference type="InterPro" id="IPR044734">
    <property type="entry name" value="GPR35_7tmA"/>
</dbReference>
<dbReference type="AlphaFoldDB" id="A0A8B7W398"/>
<dbReference type="GO" id="GO:0035025">
    <property type="term" value="P:positive regulation of Rho protein signal transduction"/>
    <property type="evidence" value="ECO:0007669"/>
    <property type="project" value="TreeGrafter"/>
</dbReference>
<dbReference type="PROSITE" id="PS50262">
    <property type="entry name" value="G_PROTEIN_RECEP_F1_2"/>
    <property type="match status" value="1"/>
</dbReference>
<dbReference type="GO" id="GO:0007200">
    <property type="term" value="P:phospholipase C-activating G protein-coupled receptor signaling pathway"/>
    <property type="evidence" value="ECO:0007669"/>
    <property type="project" value="TreeGrafter"/>
</dbReference>
<keyword evidence="9 10" id="KW-0807">Transducer</keyword>
<dbReference type="InterPro" id="IPR000276">
    <property type="entry name" value="GPCR_Rhodpsn"/>
</dbReference>
<evidence type="ECO:0000313" key="14">
    <source>
        <dbReference type="Proteomes" id="UP001732720"/>
    </source>
</evidence>
<gene>
    <name evidence="15" type="primary">Gpr35</name>
</gene>
<evidence type="ECO:0000256" key="8">
    <source>
        <dbReference type="ARBA" id="ARBA00023180"/>
    </source>
</evidence>
<sequence length="394" mass="42485">MGPAPSLPVRESLGRKGEGGRSGWMSNSGSKKERGSGTCGLGSTRGTQGPIPLPRGVLQGCLAAARPNQSAPWANHLEQRSGAVQGPRTMNTTCVTAIWPSSVNNVFLAYSVTLLVLGLLLNGLALWVFCCRMQQWTETRVYMTNLAVADLCLLCCLPFMLHSLSDTTDTPLCQLSQGIYLLNRYMSISLVTAIAVDRYMAVRHPLRARGLRSPRQAAAVCAALWVMVVSSLVVRWHLGLQDGGLCFRSSSRQHSSSIVVSLLGFYPPLAVLVFCSLQVVTALAQRPATDVGQAEATRKAAQMVWANLVVFVVCFLPLHVVLTVNFAMGLSSCATRITFGQALSVTSRLSDANCCLDAICYYYMAKEFQDASALGMSSRPKAHKSQDSQSLTLS</sequence>
<dbReference type="CTD" id="2859"/>
<feature type="transmembrane region" description="Helical" evidence="12">
    <location>
        <begin position="142"/>
        <end position="165"/>
    </location>
</feature>
<feature type="transmembrane region" description="Helical" evidence="12">
    <location>
        <begin position="258"/>
        <end position="283"/>
    </location>
</feature>
<dbReference type="GO" id="GO:0004950">
    <property type="term" value="F:chemokine receptor activity"/>
    <property type="evidence" value="ECO:0007669"/>
    <property type="project" value="InterPro"/>
</dbReference>
<evidence type="ECO:0000256" key="3">
    <source>
        <dbReference type="ARBA" id="ARBA00022692"/>
    </source>
</evidence>
<keyword evidence="6 12" id="KW-0472">Membrane</keyword>
<evidence type="ECO:0000256" key="5">
    <source>
        <dbReference type="ARBA" id="ARBA00023040"/>
    </source>
</evidence>
<dbReference type="GeneID" id="109698407"/>
<keyword evidence="4 12" id="KW-1133">Transmembrane helix</keyword>
<organism evidence="15">
    <name type="scientific">Castor canadensis</name>
    <name type="common">American beaver</name>
    <dbReference type="NCBI Taxonomy" id="51338"/>
    <lineage>
        <taxon>Eukaryota</taxon>
        <taxon>Metazoa</taxon>
        <taxon>Chordata</taxon>
        <taxon>Craniata</taxon>
        <taxon>Vertebrata</taxon>
        <taxon>Euteleostomi</taxon>
        <taxon>Mammalia</taxon>
        <taxon>Eutheria</taxon>
        <taxon>Euarchontoglires</taxon>
        <taxon>Glires</taxon>
        <taxon>Rodentia</taxon>
        <taxon>Castorimorpha</taxon>
        <taxon>Castoridae</taxon>
        <taxon>Castor</taxon>
    </lineage>
</organism>
<evidence type="ECO:0000256" key="2">
    <source>
        <dbReference type="ARBA" id="ARBA00022475"/>
    </source>
</evidence>
<feature type="transmembrane region" description="Helical" evidence="12">
    <location>
        <begin position="304"/>
        <end position="328"/>
    </location>
</feature>
<dbReference type="SUPFAM" id="SSF81321">
    <property type="entry name" value="Family A G protein-coupled receptor-like"/>
    <property type="match status" value="1"/>
</dbReference>
<evidence type="ECO:0000256" key="4">
    <source>
        <dbReference type="ARBA" id="ARBA00022989"/>
    </source>
</evidence>
<keyword evidence="14" id="KW-1185">Reference proteome</keyword>
<keyword evidence="3 10" id="KW-0812">Transmembrane</keyword>
<keyword evidence="7 10" id="KW-0675">Receptor</keyword>
<evidence type="ECO:0000256" key="7">
    <source>
        <dbReference type="ARBA" id="ARBA00023170"/>
    </source>
</evidence>
<dbReference type="FunFam" id="1.20.1070.10:FF:000142">
    <property type="entry name" value="G protein-coupled receptor 55"/>
    <property type="match status" value="1"/>
</dbReference>
<name>A0A8B7W398_CASCN</name>
<dbReference type="Proteomes" id="UP001732720">
    <property type="component" value="Chromosome 4"/>
</dbReference>
<evidence type="ECO:0000259" key="13">
    <source>
        <dbReference type="PROSITE" id="PS50262"/>
    </source>
</evidence>
<comment type="similarity">
    <text evidence="10">Belongs to the G-protein coupled receptor 1 family.</text>
</comment>
<dbReference type="RefSeq" id="XP_020038184.1">
    <property type="nucleotide sequence ID" value="XM_020182595.1"/>
</dbReference>
<feature type="transmembrane region" description="Helical" evidence="12">
    <location>
        <begin position="217"/>
        <end position="238"/>
    </location>
</feature>
<dbReference type="PRINTS" id="PR01157">
    <property type="entry name" value="P2YPURNOCPTR"/>
</dbReference>
<keyword evidence="8" id="KW-0325">Glycoprotein</keyword>
<keyword evidence="5 10" id="KW-0297">G-protein coupled receptor</keyword>
<dbReference type="OrthoDB" id="6086428at2759"/>
<evidence type="ECO:0000256" key="10">
    <source>
        <dbReference type="RuleBase" id="RU000688"/>
    </source>
</evidence>
<dbReference type="Pfam" id="PF00001">
    <property type="entry name" value="7tm_1"/>
    <property type="match status" value="1"/>
</dbReference>
<proteinExistence type="inferred from homology"/>
<dbReference type="RefSeq" id="XP_020038184.1">
    <property type="nucleotide sequence ID" value="XM_020182595.2"/>
</dbReference>
<dbReference type="CDD" id="cd15164">
    <property type="entry name" value="7tmA_GPR35-like"/>
    <property type="match status" value="1"/>
</dbReference>
<dbReference type="PANTHER" id="PTHR24232">
    <property type="entry name" value="G-PROTEIN COUPLED RECEPTOR"/>
    <property type="match status" value="1"/>
</dbReference>
<evidence type="ECO:0000256" key="11">
    <source>
        <dbReference type="SAM" id="MobiDB-lite"/>
    </source>
</evidence>
<keyword evidence="2" id="KW-1003">Cell membrane</keyword>
<evidence type="ECO:0000256" key="6">
    <source>
        <dbReference type="ARBA" id="ARBA00023136"/>
    </source>
</evidence>
<evidence type="ECO:0000313" key="15">
    <source>
        <dbReference type="RefSeq" id="XP_020038184.1"/>
    </source>
</evidence>
<evidence type="ECO:0000256" key="9">
    <source>
        <dbReference type="ARBA" id="ARBA00023224"/>
    </source>
</evidence>
<comment type="subcellular location">
    <subcellularLocation>
        <location evidence="1">Cell membrane</location>
        <topology evidence="1">Multi-pass membrane protein</topology>
    </subcellularLocation>
</comment>
<dbReference type="PANTHER" id="PTHR24232:SF54">
    <property type="entry name" value="G-PROTEIN COUPLED RECEPTOR 35"/>
    <property type="match status" value="1"/>
</dbReference>